<proteinExistence type="predicted"/>
<dbReference type="Proteomes" id="UP000893823">
    <property type="component" value="Unassembled WGS sequence"/>
</dbReference>
<accession>A0A1H1PE06</accession>
<evidence type="ECO:0000259" key="1">
    <source>
        <dbReference type="Pfam" id="PF13845"/>
    </source>
</evidence>
<protein>
    <submittedName>
        <fullName evidence="3">Septum formation</fullName>
    </submittedName>
</protein>
<organism evidence="3 4">
    <name type="scientific">Agromyces flavus</name>
    <dbReference type="NCBI Taxonomy" id="589382"/>
    <lineage>
        <taxon>Bacteria</taxon>
        <taxon>Bacillati</taxon>
        <taxon>Actinomycetota</taxon>
        <taxon>Actinomycetes</taxon>
        <taxon>Micrococcales</taxon>
        <taxon>Microbacteriaceae</taxon>
        <taxon>Agromyces</taxon>
    </lineage>
</organism>
<sequence>MTTTRTIARTVALAAAVIVAGTLSGCSLIGDLLPAPQPQRDETTQEITESGDADVFTLKVGDCLEMQEGEQVETVPVVPCDQPHTDEVYHDFEIADGEFPGDAAVNTAAEEGCVAAFEPFVGLPYDSSELYVAWYVPTQESWEGIDDRMVSCTITDPSGPVTGTLEGAAY</sequence>
<dbReference type="EMBL" id="SODL02000003">
    <property type="protein sequence ID" value="MCP2367950.1"/>
    <property type="molecule type" value="Genomic_DNA"/>
</dbReference>
<reference evidence="3" key="1">
    <citation type="submission" date="2016-10" db="EMBL/GenBank/DDBJ databases">
        <authorList>
            <person name="de Groot N.N."/>
        </authorList>
    </citation>
    <scope>NUCLEOTIDE SEQUENCE [LARGE SCALE GENOMIC DNA]</scope>
    <source>
        <strain evidence="3">CPCC 202695</strain>
    </source>
</reference>
<dbReference type="InterPro" id="IPR026004">
    <property type="entry name" value="Septum_form"/>
</dbReference>
<dbReference type="STRING" id="589382.SAMN04489721_0753"/>
<dbReference type="Pfam" id="PF13845">
    <property type="entry name" value="Septum_form"/>
    <property type="match status" value="1"/>
</dbReference>
<gene>
    <name evidence="2" type="ORF">BCL57_002109</name>
    <name evidence="3" type="ORF">SAMN04489721_0753</name>
</gene>
<evidence type="ECO:0000313" key="2">
    <source>
        <dbReference type="EMBL" id="MCP2367950.1"/>
    </source>
</evidence>
<dbReference type="EMBL" id="LT629755">
    <property type="protein sequence ID" value="SDS08849.1"/>
    <property type="molecule type" value="Genomic_DNA"/>
</dbReference>
<dbReference type="PROSITE" id="PS51257">
    <property type="entry name" value="PROKAR_LIPOPROTEIN"/>
    <property type="match status" value="1"/>
</dbReference>
<reference evidence="4" key="2">
    <citation type="submission" date="2016-10" db="EMBL/GenBank/DDBJ databases">
        <authorList>
            <person name="Varghese N."/>
            <person name="Submissions S."/>
        </authorList>
    </citation>
    <scope>NUCLEOTIDE SEQUENCE [LARGE SCALE GENOMIC DNA]</scope>
    <source>
        <strain evidence="4">CPCC 202695</strain>
    </source>
</reference>
<evidence type="ECO:0000313" key="5">
    <source>
        <dbReference type="Proteomes" id="UP000893823"/>
    </source>
</evidence>
<keyword evidence="5" id="KW-1185">Reference proteome</keyword>
<evidence type="ECO:0000313" key="3">
    <source>
        <dbReference type="EMBL" id="SDS08849.1"/>
    </source>
</evidence>
<name>A0A1H1PE06_9MICO</name>
<dbReference type="AlphaFoldDB" id="A0A1H1PE06"/>
<reference evidence="2" key="3">
    <citation type="submission" date="2022-06" db="EMBL/GenBank/DDBJ databases">
        <title>Genomic Encyclopedia of Type Strains, Phase III (KMG-III): the genomes of soil and plant-associated and newly described type strains.</title>
        <authorList>
            <person name="Whitman W."/>
        </authorList>
    </citation>
    <scope>NUCLEOTIDE SEQUENCE</scope>
    <source>
        <strain evidence="2">CPCC 202695</strain>
    </source>
</reference>
<feature type="domain" description="Septum formation-related" evidence="1">
    <location>
        <begin position="59"/>
        <end position="144"/>
    </location>
</feature>
<dbReference type="Proteomes" id="UP000199482">
    <property type="component" value="Chromosome I"/>
</dbReference>
<evidence type="ECO:0000313" key="4">
    <source>
        <dbReference type="Proteomes" id="UP000199482"/>
    </source>
</evidence>
<dbReference type="RefSeq" id="WP_157674929.1">
    <property type="nucleotide sequence ID" value="NZ_BMDN01000003.1"/>
</dbReference>